<dbReference type="GeneID" id="24131671"/>
<comment type="similarity">
    <text evidence="1">Belongs to the FAD-dependent oxidoreductase family.</text>
</comment>
<dbReference type="Proteomes" id="UP000030745">
    <property type="component" value="Unassembled WGS sequence"/>
</dbReference>
<dbReference type="KEGG" id="spar:SPRG_09514"/>
<dbReference type="GO" id="GO:0050660">
    <property type="term" value="F:flavin adenine dinucleotide binding"/>
    <property type="evidence" value="ECO:0007669"/>
    <property type="project" value="TreeGrafter"/>
</dbReference>
<evidence type="ECO:0000313" key="6">
    <source>
        <dbReference type="EMBL" id="KDO24869.1"/>
    </source>
</evidence>
<sequence>MTTTVQEIIIVGGGYAGIQLAQALASSLPATIAHVTVIEQQSFSFHAIGAPRALVDKSFVPKLFMPLDKALPAHATLVRGIAESISATDVVVRRITDDGDELSTTTQTIRFDHLVLATGSRYPAPIKVAKNVYNRSTIEASLLETYDRIAAASSVLIVGGGAVGCEIAGEIATTYPEKTVTLVDGNKELVSNAVVSDKFRTRLADGLTQRGVKLILGERLPERLTAHSYATTTITLSGGTQVTSDVQLVCAGGTLNTSLIEALDPSLVTPTGIKVTPAFQVDDPKYENVYVLGDASNHPSPKMAYVAGAQAKFLAAGLVKKIKTGAPLPPFSAGSTQGLLIPIGRDGGVAQLPLFGGVFAGDWLVRKIKSKDYFATKTWATWNAALPQ</sequence>
<gene>
    <name evidence="6" type="ORF">SPRG_09514</name>
</gene>
<organism evidence="6 7">
    <name type="scientific">Saprolegnia parasitica (strain CBS 223.65)</name>
    <dbReference type="NCBI Taxonomy" id="695850"/>
    <lineage>
        <taxon>Eukaryota</taxon>
        <taxon>Sar</taxon>
        <taxon>Stramenopiles</taxon>
        <taxon>Oomycota</taxon>
        <taxon>Saprolegniomycetes</taxon>
        <taxon>Saprolegniales</taxon>
        <taxon>Saprolegniaceae</taxon>
        <taxon>Saprolegnia</taxon>
    </lineage>
</organism>
<feature type="domain" description="FAD/NAD(P)-binding" evidence="5">
    <location>
        <begin position="7"/>
        <end position="311"/>
    </location>
</feature>
<dbReference type="GO" id="GO:0004174">
    <property type="term" value="F:electron-transferring-flavoprotein dehydrogenase activity"/>
    <property type="evidence" value="ECO:0007669"/>
    <property type="project" value="TreeGrafter"/>
</dbReference>
<dbReference type="Gene3D" id="3.50.50.100">
    <property type="match status" value="1"/>
</dbReference>
<dbReference type="OrthoDB" id="202203at2759"/>
<dbReference type="STRING" id="695850.A0A067C260"/>
<dbReference type="AlphaFoldDB" id="A0A067C260"/>
<evidence type="ECO:0000256" key="1">
    <source>
        <dbReference type="ARBA" id="ARBA00006442"/>
    </source>
</evidence>
<dbReference type="InterPro" id="IPR036188">
    <property type="entry name" value="FAD/NAD-bd_sf"/>
</dbReference>
<protein>
    <recommendedName>
        <fullName evidence="5">FAD/NAD(P)-binding domain-containing protein</fullName>
    </recommendedName>
</protein>
<dbReference type="Pfam" id="PF07992">
    <property type="entry name" value="Pyr_redox_2"/>
    <property type="match status" value="1"/>
</dbReference>
<accession>A0A067C260</accession>
<evidence type="ECO:0000313" key="7">
    <source>
        <dbReference type="Proteomes" id="UP000030745"/>
    </source>
</evidence>
<evidence type="ECO:0000256" key="2">
    <source>
        <dbReference type="ARBA" id="ARBA00022630"/>
    </source>
</evidence>
<dbReference type="PANTHER" id="PTHR43735:SF3">
    <property type="entry name" value="FERROPTOSIS SUPPRESSOR PROTEIN 1"/>
    <property type="match status" value="1"/>
</dbReference>
<keyword evidence="2" id="KW-0285">Flavoprotein</keyword>
<dbReference type="VEuPathDB" id="FungiDB:SPRG_09514"/>
<dbReference type="PANTHER" id="PTHR43735">
    <property type="entry name" value="APOPTOSIS-INDUCING FACTOR 1"/>
    <property type="match status" value="1"/>
</dbReference>
<keyword evidence="4" id="KW-0560">Oxidoreductase</keyword>
<dbReference type="OMA" id="QTEPWIN"/>
<dbReference type="GO" id="GO:0005737">
    <property type="term" value="C:cytoplasm"/>
    <property type="evidence" value="ECO:0007669"/>
    <property type="project" value="TreeGrafter"/>
</dbReference>
<proteinExistence type="inferred from homology"/>
<dbReference type="PRINTS" id="PR00411">
    <property type="entry name" value="PNDRDTASEI"/>
</dbReference>
<dbReference type="EMBL" id="KK583237">
    <property type="protein sequence ID" value="KDO24869.1"/>
    <property type="molecule type" value="Genomic_DNA"/>
</dbReference>
<evidence type="ECO:0000256" key="3">
    <source>
        <dbReference type="ARBA" id="ARBA00022827"/>
    </source>
</evidence>
<dbReference type="RefSeq" id="XP_012204330.1">
    <property type="nucleotide sequence ID" value="XM_012348940.1"/>
</dbReference>
<dbReference type="SUPFAM" id="SSF51905">
    <property type="entry name" value="FAD/NAD(P)-binding domain"/>
    <property type="match status" value="1"/>
</dbReference>
<reference evidence="6 7" key="1">
    <citation type="journal article" date="2013" name="PLoS Genet.">
        <title>Distinctive expansion of potential virulence genes in the genome of the oomycete fish pathogen Saprolegnia parasitica.</title>
        <authorList>
            <person name="Jiang R.H."/>
            <person name="de Bruijn I."/>
            <person name="Haas B.J."/>
            <person name="Belmonte R."/>
            <person name="Lobach L."/>
            <person name="Christie J."/>
            <person name="van den Ackerveken G."/>
            <person name="Bottin A."/>
            <person name="Bulone V."/>
            <person name="Diaz-Moreno S.M."/>
            <person name="Dumas B."/>
            <person name="Fan L."/>
            <person name="Gaulin E."/>
            <person name="Govers F."/>
            <person name="Grenville-Briggs L.J."/>
            <person name="Horner N.R."/>
            <person name="Levin J.Z."/>
            <person name="Mammella M."/>
            <person name="Meijer H.J."/>
            <person name="Morris P."/>
            <person name="Nusbaum C."/>
            <person name="Oome S."/>
            <person name="Phillips A.J."/>
            <person name="van Rooyen D."/>
            <person name="Rzeszutek E."/>
            <person name="Saraiva M."/>
            <person name="Secombes C.J."/>
            <person name="Seidl M.F."/>
            <person name="Snel B."/>
            <person name="Stassen J.H."/>
            <person name="Sykes S."/>
            <person name="Tripathy S."/>
            <person name="van den Berg H."/>
            <person name="Vega-Arreguin J.C."/>
            <person name="Wawra S."/>
            <person name="Young S.K."/>
            <person name="Zeng Q."/>
            <person name="Dieguez-Uribeondo J."/>
            <person name="Russ C."/>
            <person name="Tyler B.M."/>
            <person name="van West P."/>
        </authorList>
    </citation>
    <scope>NUCLEOTIDE SEQUENCE [LARGE SCALE GENOMIC DNA]</scope>
    <source>
        <strain evidence="6 7">CBS 223.65</strain>
    </source>
</reference>
<keyword evidence="7" id="KW-1185">Reference proteome</keyword>
<evidence type="ECO:0000256" key="4">
    <source>
        <dbReference type="ARBA" id="ARBA00023002"/>
    </source>
</evidence>
<name>A0A067C260_SAPPC</name>
<dbReference type="InterPro" id="IPR023753">
    <property type="entry name" value="FAD/NAD-binding_dom"/>
</dbReference>
<keyword evidence="3" id="KW-0274">FAD</keyword>
<dbReference type="PRINTS" id="PR00368">
    <property type="entry name" value="FADPNR"/>
</dbReference>
<evidence type="ECO:0000259" key="5">
    <source>
        <dbReference type="Pfam" id="PF07992"/>
    </source>
</evidence>